<keyword evidence="4" id="KW-1185">Reference proteome</keyword>
<accession>A0A2K2CV81</accession>
<reference evidence="2" key="2">
    <citation type="submission" date="2017-06" db="EMBL/GenBank/DDBJ databases">
        <title>WGS assembly of Brachypodium distachyon.</title>
        <authorList>
            <consortium name="The International Brachypodium Initiative"/>
            <person name="Lucas S."/>
            <person name="Harmon-Smith M."/>
            <person name="Lail K."/>
            <person name="Tice H."/>
            <person name="Grimwood J."/>
            <person name="Bruce D."/>
            <person name="Barry K."/>
            <person name="Shu S."/>
            <person name="Lindquist E."/>
            <person name="Wang M."/>
            <person name="Pitluck S."/>
            <person name="Vogel J.P."/>
            <person name="Garvin D.F."/>
            <person name="Mockler T.C."/>
            <person name="Schmutz J."/>
            <person name="Rokhsar D."/>
            <person name="Bevan M.W."/>
        </authorList>
    </citation>
    <scope>NUCLEOTIDE SEQUENCE</scope>
    <source>
        <strain evidence="2">Bd21</strain>
    </source>
</reference>
<evidence type="ECO:0000313" key="3">
    <source>
        <dbReference type="EnsemblPlants" id="PNT65934"/>
    </source>
</evidence>
<reference evidence="2 3" key="1">
    <citation type="journal article" date="2010" name="Nature">
        <title>Genome sequencing and analysis of the model grass Brachypodium distachyon.</title>
        <authorList>
            <consortium name="International Brachypodium Initiative"/>
        </authorList>
    </citation>
    <scope>NUCLEOTIDE SEQUENCE [LARGE SCALE GENOMIC DNA]</scope>
    <source>
        <strain evidence="2 3">Bd21</strain>
    </source>
</reference>
<organism evidence="2">
    <name type="scientific">Brachypodium distachyon</name>
    <name type="common">Purple false brome</name>
    <name type="synonym">Trachynia distachya</name>
    <dbReference type="NCBI Taxonomy" id="15368"/>
    <lineage>
        <taxon>Eukaryota</taxon>
        <taxon>Viridiplantae</taxon>
        <taxon>Streptophyta</taxon>
        <taxon>Embryophyta</taxon>
        <taxon>Tracheophyta</taxon>
        <taxon>Spermatophyta</taxon>
        <taxon>Magnoliopsida</taxon>
        <taxon>Liliopsida</taxon>
        <taxon>Poales</taxon>
        <taxon>Poaceae</taxon>
        <taxon>BOP clade</taxon>
        <taxon>Pooideae</taxon>
        <taxon>Stipodae</taxon>
        <taxon>Brachypodieae</taxon>
        <taxon>Brachypodium</taxon>
    </lineage>
</organism>
<dbReference type="InParanoid" id="A0A2K2CV81"/>
<name>A0A2K2CV81_BRADI</name>
<dbReference type="EMBL" id="CM000882">
    <property type="protein sequence ID" value="PNT65934.1"/>
    <property type="molecule type" value="Genomic_DNA"/>
</dbReference>
<feature type="region of interest" description="Disordered" evidence="1">
    <location>
        <begin position="226"/>
        <end position="271"/>
    </location>
</feature>
<dbReference type="Proteomes" id="UP000008810">
    <property type="component" value="Chromosome 3"/>
</dbReference>
<evidence type="ECO:0000256" key="1">
    <source>
        <dbReference type="SAM" id="MobiDB-lite"/>
    </source>
</evidence>
<feature type="non-terminal residue" evidence="2">
    <location>
        <position position="390"/>
    </location>
</feature>
<sequence>MFLQRALGDFNDPVQVKALAEQPTLDAAGVSIIGRSPDPDKQRESNWADDAELAVFGLSEHVLVPSPFQQLRHAHLRERLRRGVEHQHVGVMGVQPIHGPVHHGAAFNLRPAPDPVGEPRRHGLRRREHLPLPGVLFEELVGRQRGDVQVPDEGVVDGGLPRVAADQEEVPVAAVGDGPSRGGGVFVGEAGEEEIAAADESGELAVGAADGDEGRHGWAFVVEEDAEERRRVEGEEVAAEGRGRAHGADEGAAGEGGAGEGRERREAEEDLAEEIVGESEHGGGAFGWRQFLGGHRFHWEGKGRGMERNSGAPFLSVAGRPARQLIFGAAHQKKTCLRFEHESRGGSDNERITIPQDHRNLSSTLLARLLYTEIVDSKAMEVKAIMHKVK</sequence>
<evidence type="ECO:0000313" key="4">
    <source>
        <dbReference type="Proteomes" id="UP000008810"/>
    </source>
</evidence>
<dbReference type="EnsemblPlants" id="PNT65934">
    <property type="protein sequence ID" value="PNT65934"/>
    <property type="gene ID" value="BRADI_3g04611v3"/>
</dbReference>
<feature type="compositionally biased region" description="Basic and acidic residues" evidence="1">
    <location>
        <begin position="227"/>
        <end position="249"/>
    </location>
</feature>
<dbReference type="AlphaFoldDB" id="A0A2K2CV81"/>
<gene>
    <name evidence="2" type="ORF">BRADI_3g04611v3</name>
</gene>
<proteinExistence type="predicted"/>
<dbReference type="Gramene" id="PNT65934">
    <property type="protein sequence ID" value="PNT65934"/>
    <property type="gene ID" value="BRADI_3g04611v3"/>
</dbReference>
<reference evidence="3" key="3">
    <citation type="submission" date="2018-08" db="UniProtKB">
        <authorList>
            <consortium name="EnsemblPlants"/>
        </authorList>
    </citation>
    <scope>IDENTIFICATION</scope>
    <source>
        <strain evidence="3">cv. Bd21</strain>
    </source>
</reference>
<protein>
    <submittedName>
        <fullName evidence="2 3">Uncharacterized protein</fullName>
    </submittedName>
</protein>
<evidence type="ECO:0000313" key="2">
    <source>
        <dbReference type="EMBL" id="PNT65934.1"/>
    </source>
</evidence>